<accession>A0A6I3RZD6</accession>
<reference evidence="9 10" key="1">
    <citation type="journal article" date="2019" name="Nat. Med.">
        <title>A library of human gut bacterial isolates paired with longitudinal multiomics data enables mechanistic microbiome research.</title>
        <authorList>
            <person name="Poyet M."/>
            <person name="Groussin M."/>
            <person name="Gibbons S.M."/>
            <person name="Avila-Pacheco J."/>
            <person name="Jiang X."/>
            <person name="Kearney S.M."/>
            <person name="Perrotta A.R."/>
            <person name="Berdy B."/>
            <person name="Zhao S."/>
            <person name="Lieberman T.D."/>
            <person name="Swanson P.K."/>
            <person name="Smith M."/>
            <person name="Roesemann S."/>
            <person name="Alexander J.E."/>
            <person name="Rich S.A."/>
            <person name="Livny J."/>
            <person name="Vlamakis H."/>
            <person name="Clish C."/>
            <person name="Bullock K."/>
            <person name="Deik A."/>
            <person name="Scott J."/>
            <person name="Pierce K.A."/>
            <person name="Xavier R.J."/>
            <person name="Alm E.J."/>
        </authorList>
    </citation>
    <scope>NUCLEOTIDE SEQUENCE [LARGE SCALE GENOMIC DNA]</scope>
    <source>
        <strain evidence="9 10">BIOML-A2</strain>
    </source>
</reference>
<dbReference type="PANTHER" id="PTHR13779:SF7">
    <property type="entry name" value="ATPASE WRNIP1"/>
    <property type="match status" value="1"/>
</dbReference>
<evidence type="ECO:0000256" key="1">
    <source>
        <dbReference type="ARBA" id="ARBA00002393"/>
    </source>
</evidence>
<evidence type="ECO:0000256" key="2">
    <source>
        <dbReference type="ARBA" id="ARBA00008959"/>
    </source>
</evidence>
<dbReference type="EMBL" id="WNCL01000011">
    <property type="protein sequence ID" value="MTU43024.1"/>
    <property type="molecule type" value="Genomic_DNA"/>
</dbReference>
<dbReference type="GO" id="GO:0017116">
    <property type="term" value="F:single-stranded DNA helicase activity"/>
    <property type="evidence" value="ECO:0007669"/>
    <property type="project" value="TreeGrafter"/>
</dbReference>
<dbReference type="InterPro" id="IPR027417">
    <property type="entry name" value="P-loop_NTPase"/>
</dbReference>
<dbReference type="SUPFAM" id="SSF52540">
    <property type="entry name" value="P-loop containing nucleoside triphosphate hydrolases"/>
    <property type="match status" value="1"/>
</dbReference>
<dbReference type="AlphaFoldDB" id="A0A6I3RZD6"/>
<dbReference type="GO" id="GO:0000731">
    <property type="term" value="P:DNA synthesis involved in DNA repair"/>
    <property type="evidence" value="ECO:0007669"/>
    <property type="project" value="TreeGrafter"/>
</dbReference>
<evidence type="ECO:0000256" key="7">
    <source>
        <dbReference type="SAM" id="MobiDB-lite"/>
    </source>
</evidence>
<dbReference type="GO" id="GO:0005524">
    <property type="term" value="F:ATP binding"/>
    <property type="evidence" value="ECO:0007669"/>
    <property type="project" value="UniProtKB-KW"/>
</dbReference>
<dbReference type="Gene3D" id="1.20.272.10">
    <property type="match status" value="1"/>
</dbReference>
<feature type="region of interest" description="Disordered" evidence="7">
    <location>
        <begin position="454"/>
        <end position="484"/>
    </location>
</feature>
<proteinExistence type="inferred from homology"/>
<keyword evidence="5" id="KW-0547">Nucleotide-binding</keyword>
<dbReference type="GO" id="GO:0006261">
    <property type="term" value="P:DNA-templated DNA replication"/>
    <property type="evidence" value="ECO:0007669"/>
    <property type="project" value="TreeGrafter"/>
</dbReference>
<evidence type="ECO:0000313" key="10">
    <source>
        <dbReference type="Proteomes" id="UP000462362"/>
    </source>
</evidence>
<dbReference type="GO" id="GO:0016887">
    <property type="term" value="F:ATP hydrolysis activity"/>
    <property type="evidence" value="ECO:0007669"/>
    <property type="project" value="InterPro"/>
</dbReference>
<dbReference type="InterPro" id="IPR051314">
    <property type="entry name" value="AAA_ATPase_RarA/MGS1/WRNIP1"/>
</dbReference>
<comment type="function">
    <text evidence="1">DNA-dependent ATPase that plays important roles in cellular responses to stalled DNA replication processes.</text>
</comment>
<name>A0A6I3RZD6_9BURK</name>
<dbReference type="CDD" id="cd00009">
    <property type="entry name" value="AAA"/>
    <property type="match status" value="1"/>
</dbReference>
<dbReference type="Pfam" id="PF16193">
    <property type="entry name" value="AAA_assoc_2"/>
    <property type="match status" value="1"/>
</dbReference>
<dbReference type="Proteomes" id="UP000462362">
    <property type="component" value="Unassembled WGS sequence"/>
</dbReference>
<dbReference type="SUPFAM" id="SSF48019">
    <property type="entry name" value="post-AAA+ oligomerization domain-like"/>
    <property type="match status" value="1"/>
</dbReference>
<dbReference type="GO" id="GO:0003677">
    <property type="term" value="F:DNA binding"/>
    <property type="evidence" value="ECO:0007669"/>
    <property type="project" value="InterPro"/>
</dbReference>
<dbReference type="Gene3D" id="1.10.8.60">
    <property type="match status" value="1"/>
</dbReference>
<dbReference type="Gene3D" id="1.10.3710.10">
    <property type="entry name" value="DNA polymerase III clamp loader subunits, C-terminal domain"/>
    <property type="match status" value="1"/>
</dbReference>
<dbReference type="InterPro" id="IPR003593">
    <property type="entry name" value="AAA+_ATPase"/>
</dbReference>
<evidence type="ECO:0000259" key="8">
    <source>
        <dbReference type="SMART" id="SM00382"/>
    </source>
</evidence>
<dbReference type="SMART" id="SM00382">
    <property type="entry name" value="AAA"/>
    <property type="match status" value="1"/>
</dbReference>
<dbReference type="InterPro" id="IPR032423">
    <property type="entry name" value="AAA_assoc_2"/>
</dbReference>
<keyword evidence="4" id="KW-0235">DNA replication</keyword>
<gene>
    <name evidence="9" type="ORF">GMD42_05200</name>
</gene>
<dbReference type="InterPro" id="IPR008921">
    <property type="entry name" value="DNA_pol3_clamp-load_cplx_C"/>
</dbReference>
<feature type="compositionally biased region" description="Basic and acidic residues" evidence="7">
    <location>
        <begin position="454"/>
        <end position="465"/>
    </location>
</feature>
<dbReference type="Pfam" id="PF12002">
    <property type="entry name" value="MgsA_C"/>
    <property type="match status" value="1"/>
</dbReference>
<sequence>METDLFGNPDSPDTIKNAAAEAAKATRKAAPKDQASPLAERLRPKTIDEVVGQKHLLGPGKPLRSAFENAHPHSMILWGPPGVGKTTLARLMADAFGLPFISISAVLGGVKDIRDAVEKATANREKTGRSTVVFVDEVHRFSKSQQDAFLPHVESGLFTFIGATTENPSFEVISALLSRSTVYVLESLKEEDLEELLHRALEREYLGLKVNEEAEKILIGLADGDARRFLNALEVSATMAKDRGIKVIDEKFVRAALPATIRRFDKGGDNFYDQISALHKSVRGSDPDAALYWMCRMLDGGVDPLYIARRLMRMSIEDIGLADPRGMEITTNAVDIYERLGSPEGELALANAVVYLACAPKSVSVYKAFNKMRAFVKQDGTRPVPMHIRNAPTKLMQKVGNGAGYRYPPDEPGSFAAGVKYFPDDMDEIRVYKPSPRGLEIKIGEKLAQFHALNEEVRRSGDMPKGRSVGTKQASEPDPNNHTE</sequence>
<feature type="region of interest" description="Disordered" evidence="7">
    <location>
        <begin position="1"/>
        <end position="38"/>
    </location>
</feature>
<evidence type="ECO:0000256" key="5">
    <source>
        <dbReference type="ARBA" id="ARBA00022741"/>
    </source>
</evidence>
<evidence type="ECO:0000256" key="6">
    <source>
        <dbReference type="ARBA" id="ARBA00022840"/>
    </source>
</evidence>
<dbReference type="CDD" id="cd18139">
    <property type="entry name" value="HLD_clamp_RarA"/>
    <property type="match status" value="1"/>
</dbReference>
<comment type="caution">
    <text evidence="9">The sequence shown here is derived from an EMBL/GenBank/DDBJ whole genome shotgun (WGS) entry which is preliminary data.</text>
</comment>
<dbReference type="Gene3D" id="3.40.50.300">
    <property type="entry name" value="P-loop containing nucleotide triphosphate hydrolases"/>
    <property type="match status" value="1"/>
</dbReference>
<keyword evidence="6" id="KW-0067">ATP-binding</keyword>
<dbReference type="PANTHER" id="PTHR13779">
    <property type="entry name" value="WERNER HELICASE-INTERACTING PROTEIN 1 FAMILY MEMBER"/>
    <property type="match status" value="1"/>
</dbReference>
<feature type="domain" description="AAA+ ATPase" evidence="8">
    <location>
        <begin position="71"/>
        <end position="188"/>
    </location>
</feature>
<comment type="similarity">
    <text evidence="2">Belongs to the AAA ATPase family. RarA/MGS1/WRNIP1 subfamily.</text>
</comment>
<protein>
    <recommendedName>
        <fullName evidence="3">Replication-associated recombination protein A</fullName>
    </recommendedName>
</protein>
<dbReference type="GO" id="GO:0008047">
    <property type="term" value="F:enzyme activator activity"/>
    <property type="evidence" value="ECO:0007669"/>
    <property type="project" value="TreeGrafter"/>
</dbReference>
<organism evidence="9 10">
    <name type="scientific">Parasutterella excrementihominis</name>
    <dbReference type="NCBI Taxonomy" id="487175"/>
    <lineage>
        <taxon>Bacteria</taxon>
        <taxon>Pseudomonadati</taxon>
        <taxon>Pseudomonadota</taxon>
        <taxon>Betaproteobacteria</taxon>
        <taxon>Burkholderiales</taxon>
        <taxon>Sutterellaceae</taxon>
        <taxon>Parasutterella</taxon>
    </lineage>
</organism>
<evidence type="ECO:0000256" key="3">
    <source>
        <dbReference type="ARBA" id="ARBA00020776"/>
    </source>
</evidence>
<dbReference type="Pfam" id="PF00004">
    <property type="entry name" value="AAA"/>
    <property type="match status" value="1"/>
</dbReference>
<evidence type="ECO:0000256" key="4">
    <source>
        <dbReference type="ARBA" id="ARBA00022705"/>
    </source>
</evidence>
<dbReference type="RefSeq" id="WP_155165436.1">
    <property type="nucleotide sequence ID" value="NZ_DBGEHT010000193.1"/>
</dbReference>
<evidence type="ECO:0000313" key="9">
    <source>
        <dbReference type="EMBL" id="MTU43024.1"/>
    </source>
</evidence>
<dbReference type="FunFam" id="3.40.50.300:FF:000137">
    <property type="entry name" value="Replication-associated recombination protein A"/>
    <property type="match status" value="1"/>
</dbReference>
<dbReference type="FunFam" id="1.20.272.10:FF:000001">
    <property type="entry name" value="Putative AAA family ATPase"/>
    <property type="match status" value="1"/>
</dbReference>
<dbReference type="InterPro" id="IPR003959">
    <property type="entry name" value="ATPase_AAA_core"/>
</dbReference>
<dbReference type="InterPro" id="IPR021886">
    <property type="entry name" value="MgsA_C"/>
</dbReference>